<sequence>MRAQTSRCDRATGRAAGRRVGAVAAGTAAVAALLTTAPTGTDGAVGLAASASRTVAVSEVTDGDTFDTADGQTVRVLGIDSCETDTAGGRDATTEARQLLAGQTVTLVTEPGVDTDRFGRQLRYVQLPSSADYGLTMVDAAHTGVYDGDNDANLDYLAQLRAADNGRSC</sequence>
<keyword evidence="3" id="KW-1185">Reference proteome</keyword>
<reference evidence="2 3" key="1">
    <citation type="submission" date="2021-03" db="EMBL/GenBank/DDBJ databases">
        <title>Sequencing the genomes of 1000 actinobacteria strains.</title>
        <authorList>
            <person name="Klenk H.-P."/>
        </authorList>
    </citation>
    <scope>NUCLEOTIDE SEQUENCE [LARGE SCALE GENOMIC DNA]</scope>
    <source>
        <strain evidence="2 3">DSM 45256</strain>
    </source>
</reference>
<feature type="domain" description="TNase-like" evidence="1">
    <location>
        <begin position="51"/>
        <end position="169"/>
    </location>
</feature>
<dbReference type="InterPro" id="IPR035437">
    <property type="entry name" value="SNase_OB-fold_sf"/>
</dbReference>
<dbReference type="GO" id="GO:0004519">
    <property type="term" value="F:endonuclease activity"/>
    <property type="evidence" value="ECO:0007669"/>
    <property type="project" value="UniProtKB-KW"/>
</dbReference>
<keyword evidence="2" id="KW-0540">Nuclease</keyword>
<dbReference type="Gene3D" id="2.40.50.90">
    <property type="match status" value="1"/>
</dbReference>
<dbReference type="Proteomes" id="UP001519295">
    <property type="component" value="Unassembled WGS sequence"/>
</dbReference>
<accession>A0ABS4W5R1</accession>
<keyword evidence="2" id="KW-0378">Hydrolase</keyword>
<gene>
    <name evidence="2" type="ORF">JOF36_007335</name>
</gene>
<name>A0ABS4W5R1_9PSEU</name>
<dbReference type="EMBL" id="JAGINU010000003">
    <property type="protein sequence ID" value="MBP2371562.1"/>
    <property type="molecule type" value="Genomic_DNA"/>
</dbReference>
<evidence type="ECO:0000259" key="1">
    <source>
        <dbReference type="SMART" id="SM00318"/>
    </source>
</evidence>
<evidence type="ECO:0000313" key="2">
    <source>
        <dbReference type="EMBL" id="MBP2371562.1"/>
    </source>
</evidence>
<organism evidence="2 3">
    <name type="scientific">Pseudonocardia parietis</name>
    <dbReference type="NCBI Taxonomy" id="570936"/>
    <lineage>
        <taxon>Bacteria</taxon>
        <taxon>Bacillati</taxon>
        <taxon>Actinomycetota</taxon>
        <taxon>Actinomycetes</taxon>
        <taxon>Pseudonocardiales</taxon>
        <taxon>Pseudonocardiaceae</taxon>
        <taxon>Pseudonocardia</taxon>
    </lineage>
</organism>
<protein>
    <submittedName>
        <fullName evidence="2">Endonuclease YncB(Thermonuclease family)</fullName>
    </submittedName>
</protein>
<comment type="caution">
    <text evidence="2">The sequence shown here is derived from an EMBL/GenBank/DDBJ whole genome shotgun (WGS) entry which is preliminary data.</text>
</comment>
<dbReference type="RefSeq" id="WP_210036710.1">
    <property type="nucleotide sequence ID" value="NZ_JAGINU010000003.1"/>
</dbReference>
<dbReference type="SMART" id="SM00318">
    <property type="entry name" value="SNc"/>
    <property type="match status" value="1"/>
</dbReference>
<dbReference type="SUPFAM" id="SSF50199">
    <property type="entry name" value="Staphylococcal nuclease"/>
    <property type="match status" value="1"/>
</dbReference>
<evidence type="ECO:0000313" key="3">
    <source>
        <dbReference type="Proteomes" id="UP001519295"/>
    </source>
</evidence>
<dbReference type="InterPro" id="IPR016071">
    <property type="entry name" value="Staphylococal_nuclease_OB-fold"/>
</dbReference>
<keyword evidence="2" id="KW-0255">Endonuclease</keyword>
<proteinExistence type="predicted"/>